<evidence type="ECO:0000256" key="7">
    <source>
        <dbReference type="SAM" id="Phobius"/>
    </source>
</evidence>
<sequence length="409" mass="44935">MNFLESLKSAIQSIKGNKMRSFLTMLGIIIGISSVITMSSIGKGGQESITGDLKEGGYGKFNITIDKTDENFRWKYLLNEDIVEKLQASNKFKAVSPKINSNFGIKIGESNRRQMVMFNATTPDYEEIDRVKILYGRNLLPFEYENSEKVITIDNITAKDLFGNARAALGQKLEIFKGRFGNPQTYKIVGVYQNPLEQMIKVMGGKRVPRFGRMPLPTYEKLYDSSQTGYTTIILESKTPEDMALSMTEARTLLETITSEAELYDINVENNGAASFDSILTTLNIFVTFVAGISLFVGGIGVMNIMLVSVVERTKEIGIRKAIGATDFDILSQFLMESIILTGIGGVLGIGFGVLLAVVIGYFIEITPVFSLVTILISLIVSMGIGIIFGVTPAKKAAKLNPVDALRAE</sequence>
<reference evidence="10 11" key="1">
    <citation type="submission" date="2018-08" db="EMBL/GenBank/DDBJ databases">
        <title>A genome reference for cultivated species of the human gut microbiota.</title>
        <authorList>
            <person name="Zou Y."/>
            <person name="Xue W."/>
            <person name="Luo G."/>
        </authorList>
    </citation>
    <scope>NUCLEOTIDE SEQUENCE [LARGE SCALE GENOMIC DNA]</scope>
    <source>
        <strain evidence="10 11">AM25-1</strain>
    </source>
</reference>
<dbReference type="InterPro" id="IPR050250">
    <property type="entry name" value="Macrolide_Exporter_MacB"/>
</dbReference>
<feature type="transmembrane region" description="Helical" evidence="7">
    <location>
        <begin position="21"/>
        <end position="41"/>
    </location>
</feature>
<dbReference type="GO" id="GO:0022857">
    <property type="term" value="F:transmembrane transporter activity"/>
    <property type="evidence" value="ECO:0007669"/>
    <property type="project" value="TreeGrafter"/>
</dbReference>
<dbReference type="Proteomes" id="UP000284676">
    <property type="component" value="Unassembled WGS sequence"/>
</dbReference>
<dbReference type="PANTHER" id="PTHR30572">
    <property type="entry name" value="MEMBRANE COMPONENT OF TRANSPORTER-RELATED"/>
    <property type="match status" value="1"/>
</dbReference>
<dbReference type="GO" id="GO:0005886">
    <property type="term" value="C:plasma membrane"/>
    <property type="evidence" value="ECO:0007669"/>
    <property type="project" value="UniProtKB-SubCell"/>
</dbReference>
<comment type="caution">
    <text evidence="10">The sequence shown here is derived from an EMBL/GenBank/DDBJ whole genome shotgun (WGS) entry which is preliminary data.</text>
</comment>
<dbReference type="GeneID" id="62761891"/>
<evidence type="ECO:0000313" key="10">
    <source>
        <dbReference type="EMBL" id="RHF70481.1"/>
    </source>
</evidence>
<feature type="transmembrane region" description="Helical" evidence="7">
    <location>
        <begin position="339"/>
        <end position="364"/>
    </location>
</feature>
<dbReference type="PANTHER" id="PTHR30572:SF4">
    <property type="entry name" value="ABC TRANSPORTER PERMEASE YTRF"/>
    <property type="match status" value="1"/>
</dbReference>
<dbReference type="InterPro" id="IPR025857">
    <property type="entry name" value="MacB_PCD"/>
</dbReference>
<keyword evidence="3 7" id="KW-0812">Transmembrane</keyword>
<evidence type="ECO:0000256" key="1">
    <source>
        <dbReference type="ARBA" id="ARBA00004651"/>
    </source>
</evidence>
<organism evidence="10 11">
    <name type="scientific">Fusobacterium mortiferum</name>
    <dbReference type="NCBI Taxonomy" id="850"/>
    <lineage>
        <taxon>Bacteria</taxon>
        <taxon>Fusobacteriati</taxon>
        <taxon>Fusobacteriota</taxon>
        <taxon>Fusobacteriia</taxon>
        <taxon>Fusobacteriales</taxon>
        <taxon>Fusobacteriaceae</taxon>
        <taxon>Fusobacterium</taxon>
    </lineage>
</organism>
<keyword evidence="5 7" id="KW-0472">Membrane</keyword>
<dbReference type="InterPro" id="IPR003838">
    <property type="entry name" value="ABC3_permease_C"/>
</dbReference>
<evidence type="ECO:0000259" key="8">
    <source>
        <dbReference type="Pfam" id="PF02687"/>
    </source>
</evidence>
<evidence type="ECO:0000313" key="11">
    <source>
        <dbReference type="Proteomes" id="UP000284676"/>
    </source>
</evidence>
<feature type="domain" description="MacB-like periplasmic core" evidence="9">
    <location>
        <begin position="21"/>
        <end position="250"/>
    </location>
</feature>
<evidence type="ECO:0000256" key="4">
    <source>
        <dbReference type="ARBA" id="ARBA00022989"/>
    </source>
</evidence>
<dbReference type="EMBL" id="QRHL01000025">
    <property type="protein sequence ID" value="RHF70481.1"/>
    <property type="molecule type" value="Genomic_DNA"/>
</dbReference>
<dbReference type="AlphaFoldDB" id="A0A414PPM9"/>
<evidence type="ECO:0000259" key="9">
    <source>
        <dbReference type="Pfam" id="PF12704"/>
    </source>
</evidence>
<gene>
    <name evidence="10" type="ORF">DW663_10535</name>
</gene>
<dbReference type="RefSeq" id="WP_005886387.1">
    <property type="nucleotide sequence ID" value="NZ_CABMMQ010000002.1"/>
</dbReference>
<comment type="similarity">
    <text evidence="6">Belongs to the ABC-4 integral membrane protein family.</text>
</comment>
<accession>A0A414PPM9</accession>
<keyword evidence="2" id="KW-1003">Cell membrane</keyword>
<evidence type="ECO:0000256" key="6">
    <source>
        <dbReference type="ARBA" id="ARBA00038076"/>
    </source>
</evidence>
<protein>
    <submittedName>
        <fullName evidence="10">ABC transporter permease</fullName>
    </submittedName>
</protein>
<name>A0A414PPM9_FUSMR</name>
<keyword evidence="4 7" id="KW-1133">Transmembrane helix</keyword>
<comment type="subcellular location">
    <subcellularLocation>
        <location evidence="1">Cell membrane</location>
        <topology evidence="1">Multi-pass membrane protein</topology>
    </subcellularLocation>
</comment>
<feature type="domain" description="ABC3 transporter permease C-terminal" evidence="8">
    <location>
        <begin position="289"/>
        <end position="402"/>
    </location>
</feature>
<feature type="transmembrane region" description="Helical" evidence="7">
    <location>
        <begin position="285"/>
        <end position="311"/>
    </location>
</feature>
<evidence type="ECO:0000256" key="3">
    <source>
        <dbReference type="ARBA" id="ARBA00022692"/>
    </source>
</evidence>
<dbReference type="Pfam" id="PF02687">
    <property type="entry name" value="FtsX"/>
    <property type="match status" value="1"/>
</dbReference>
<evidence type="ECO:0000256" key="2">
    <source>
        <dbReference type="ARBA" id="ARBA00022475"/>
    </source>
</evidence>
<proteinExistence type="inferred from homology"/>
<feature type="transmembrane region" description="Helical" evidence="7">
    <location>
        <begin position="370"/>
        <end position="391"/>
    </location>
</feature>
<evidence type="ECO:0000256" key="5">
    <source>
        <dbReference type="ARBA" id="ARBA00023136"/>
    </source>
</evidence>
<dbReference type="Pfam" id="PF12704">
    <property type="entry name" value="MacB_PCD"/>
    <property type="match status" value="1"/>
</dbReference>